<dbReference type="EMBL" id="CP006867">
    <property type="protein sequence ID" value="ALU11877.1"/>
    <property type="molecule type" value="Genomic_DNA"/>
</dbReference>
<dbReference type="Proteomes" id="UP000060778">
    <property type="component" value="Chromosome"/>
</dbReference>
<dbReference type="STRING" id="940295.EYM_05695"/>
<feature type="transmembrane region" description="Helical" evidence="1">
    <location>
        <begin position="54"/>
        <end position="75"/>
    </location>
</feature>
<evidence type="ECO:0000313" key="3">
    <source>
        <dbReference type="Proteomes" id="UP000060778"/>
    </source>
</evidence>
<dbReference type="AlphaFoldDB" id="A0A0U3F2X3"/>
<accession>A0A0U3F2X3</accession>
<feature type="transmembrane region" description="Helical" evidence="1">
    <location>
        <begin position="32"/>
        <end position="48"/>
    </location>
</feature>
<evidence type="ECO:0000256" key="1">
    <source>
        <dbReference type="SAM" id="Phobius"/>
    </source>
</evidence>
<keyword evidence="1" id="KW-0472">Membrane</keyword>
<dbReference type="KEGG" id="iis:EYM_05695"/>
<organism evidence="2 3">
    <name type="scientific">Ignicoccus islandicus DSM 13165</name>
    <dbReference type="NCBI Taxonomy" id="940295"/>
    <lineage>
        <taxon>Archaea</taxon>
        <taxon>Thermoproteota</taxon>
        <taxon>Thermoprotei</taxon>
        <taxon>Desulfurococcales</taxon>
        <taxon>Desulfurococcaceae</taxon>
        <taxon>Ignicoccus</taxon>
    </lineage>
</organism>
<dbReference type="NCBIfam" id="TIGR00304">
    <property type="entry name" value="TIGR00304 family membrane protein"/>
    <property type="match status" value="1"/>
</dbReference>
<sequence>MDLGVPLIILGITLIVIGIIVSVLSKAQNVEWGGGAVIFIGPVPIVIGGGKLGWLAILIAVLLAFAMILMTFVYLRSMPLEPPRQTP</sequence>
<dbReference type="InterPro" id="IPR002849">
    <property type="entry name" value="DUF131"/>
</dbReference>
<keyword evidence="3" id="KW-1185">Reference proteome</keyword>
<dbReference type="RefSeq" id="WP_075050048.1">
    <property type="nucleotide sequence ID" value="NZ_CP006867.1"/>
</dbReference>
<reference evidence="2 3" key="1">
    <citation type="submission" date="2013-11" db="EMBL/GenBank/DDBJ databases">
        <title>Comparative genomics of Ignicoccus.</title>
        <authorList>
            <person name="Podar M."/>
        </authorList>
    </citation>
    <scope>NUCLEOTIDE SEQUENCE [LARGE SCALE GENOMIC DNA]</scope>
    <source>
        <strain evidence="2 3">DSM 13165</strain>
    </source>
</reference>
<keyword evidence="1" id="KW-1133">Transmembrane helix</keyword>
<dbReference type="GeneID" id="30680522"/>
<feature type="transmembrane region" description="Helical" evidence="1">
    <location>
        <begin position="6"/>
        <end position="25"/>
    </location>
</feature>
<dbReference type="Pfam" id="PF01998">
    <property type="entry name" value="DUF131"/>
    <property type="match status" value="1"/>
</dbReference>
<gene>
    <name evidence="2" type="ORF">EYM_05695</name>
</gene>
<evidence type="ECO:0000313" key="2">
    <source>
        <dbReference type="EMBL" id="ALU11877.1"/>
    </source>
</evidence>
<name>A0A0U3F2X3_9CREN</name>
<evidence type="ECO:0008006" key="4">
    <source>
        <dbReference type="Google" id="ProtNLM"/>
    </source>
</evidence>
<keyword evidence="1" id="KW-0812">Transmembrane</keyword>
<protein>
    <recommendedName>
        <fullName evidence="4">DUF131 domain-containing protein</fullName>
    </recommendedName>
</protein>
<proteinExistence type="predicted"/>